<dbReference type="Pfam" id="PF02810">
    <property type="entry name" value="SEC-C"/>
    <property type="match status" value="1"/>
</dbReference>
<dbReference type="EMBL" id="LAZR01000247">
    <property type="protein sequence ID" value="KKN79422.1"/>
    <property type="molecule type" value="Genomic_DNA"/>
</dbReference>
<proteinExistence type="predicted"/>
<protein>
    <submittedName>
        <fullName evidence="2">Uncharacterized protein</fullName>
    </submittedName>
</protein>
<organism evidence="2">
    <name type="scientific">marine sediment metagenome</name>
    <dbReference type="NCBI Taxonomy" id="412755"/>
    <lineage>
        <taxon>unclassified sequences</taxon>
        <taxon>metagenomes</taxon>
        <taxon>ecological metagenomes</taxon>
    </lineage>
</organism>
<accession>A0A0F9TWU6</accession>
<feature type="compositionally biased region" description="Basic and acidic residues" evidence="1">
    <location>
        <begin position="1"/>
        <end position="47"/>
    </location>
</feature>
<gene>
    <name evidence="2" type="ORF">LCGC14_0339840</name>
</gene>
<feature type="region of interest" description="Disordered" evidence="1">
    <location>
        <begin position="1"/>
        <end position="67"/>
    </location>
</feature>
<reference evidence="2" key="1">
    <citation type="journal article" date="2015" name="Nature">
        <title>Complex archaea that bridge the gap between prokaryotes and eukaryotes.</title>
        <authorList>
            <person name="Spang A."/>
            <person name="Saw J.H."/>
            <person name="Jorgensen S.L."/>
            <person name="Zaremba-Niedzwiedzka K."/>
            <person name="Martijn J."/>
            <person name="Lind A.E."/>
            <person name="van Eijk R."/>
            <person name="Schleper C."/>
            <person name="Guy L."/>
            <person name="Ettema T.J."/>
        </authorList>
    </citation>
    <scope>NUCLEOTIDE SEQUENCE</scope>
</reference>
<comment type="caution">
    <text evidence="2">The sequence shown here is derived from an EMBL/GenBank/DDBJ whole genome shotgun (WGS) entry which is preliminary data.</text>
</comment>
<name>A0A0F9TWU6_9ZZZZ</name>
<evidence type="ECO:0000256" key="1">
    <source>
        <dbReference type="SAM" id="MobiDB-lite"/>
    </source>
</evidence>
<dbReference type="InterPro" id="IPR004027">
    <property type="entry name" value="SEC_C_motif"/>
</dbReference>
<dbReference type="SUPFAM" id="SSF103642">
    <property type="entry name" value="Sec-C motif"/>
    <property type="match status" value="1"/>
</dbReference>
<evidence type="ECO:0000313" key="2">
    <source>
        <dbReference type="EMBL" id="KKN79422.1"/>
    </source>
</evidence>
<dbReference type="AlphaFoldDB" id="A0A0F9TWU6"/>
<dbReference type="Gene3D" id="3.10.450.50">
    <property type="match status" value="1"/>
</dbReference>
<sequence length="77" mass="8746">MAKDKIGNRFSKRKDDSKLRDVSNRTRSFEDIQDEKDLIAKTEKVDPIKANGKPKRNDPCPCGSGKKYKKCCEAKEG</sequence>